<feature type="transmembrane region" description="Helical" evidence="6">
    <location>
        <begin position="36"/>
        <end position="54"/>
    </location>
</feature>
<dbReference type="AlphaFoldDB" id="A0AA36DHJ6"/>
<dbReference type="SUPFAM" id="SSF81321">
    <property type="entry name" value="Family A G protein-coupled receptor-like"/>
    <property type="match status" value="1"/>
</dbReference>
<keyword evidence="2 6" id="KW-0812">Transmembrane</keyword>
<protein>
    <recommendedName>
        <fullName evidence="7">G-protein coupled receptors family 1 profile domain-containing protein</fullName>
    </recommendedName>
</protein>
<feature type="transmembrane region" description="Helical" evidence="6">
    <location>
        <begin position="309"/>
        <end position="331"/>
    </location>
</feature>
<gene>
    <name evidence="8" type="ORF">MSPICULIGERA_LOCUS25717</name>
</gene>
<sequence>MSNSSSTRLLRYCPAVHAGTDIVAIFDRWLSGPCTIAIAMIPVVGTVFGVRFLLKARLNRSFTAALFALCLVDLVLIFCRLVSACIEITGIVILRIKSAHEYKAFAISLQPIGSSMITASTLLVVYISLQRCLVVMRPLRYAKTLQERSSRSTQRRSTNRTDSSSSASFSAHFLLQLPNISCMQNGSIRKILKPYIIPVLIVLISCLLHIHSYYEFSAVKCWDREHCQESWRVAYHSTASPRPIRRVLQNLLTRHLGPAIVITISTILTEIKVQESLNERKRLFESQPRRRSILLTEDLKEKVSRTVSIFIAVKFLMLRTLPIVFDIWNLIDGLKTYWRIMDIIIPIAPFLTTLNSATNTLAYFWMKRWMEKLLRLRIVRQLEKRALHTSKEIR</sequence>
<evidence type="ECO:0000313" key="9">
    <source>
        <dbReference type="Proteomes" id="UP001177023"/>
    </source>
</evidence>
<organism evidence="8 9">
    <name type="scientific">Mesorhabditis spiculigera</name>
    <dbReference type="NCBI Taxonomy" id="96644"/>
    <lineage>
        <taxon>Eukaryota</taxon>
        <taxon>Metazoa</taxon>
        <taxon>Ecdysozoa</taxon>
        <taxon>Nematoda</taxon>
        <taxon>Chromadorea</taxon>
        <taxon>Rhabditida</taxon>
        <taxon>Rhabditina</taxon>
        <taxon>Rhabditomorpha</taxon>
        <taxon>Rhabditoidea</taxon>
        <taxon>Rhabditidae</taxon>
        <taxon>Mesorhabditinae</taxon>
        <taxon>Mesorhabditis</taxon>
    </lineage>
</organism>
<feature type="transmembrane region" description="Helical" evidence="6">
    <location>
        <begin position="66"/>
        <end position="93"/>
    </location>
</feature>
<comment type="caution">
    <text evidence="8">The sequence shown here is derived from an EMBL/GenBank/DDBJ whole genome shotgun (WGS) entry which is preliminary data.</text>
</comment>
<feature type="transmembrane region" description="Helical" evidence="6">
    <location>
        <begin position="343"/>
        <end position="366"/>
    </location>
</feature>
<feature type="domain" description="G-protein coupled receptors family 1 profile" evidence="7">
    <location>
        <begin position="45"/>
        <end position="363"/>
    </location>
</feature>
<keyword evidence="3 6" id="KW-1133">Transmembrane helix</keyword>
<dbReference type="PANTHER" id="PTHR46641">
    <property type="entry name" value="FMRFAMIDE RECEPTOR-RELATED"/>
    <property type="match status" value="1"/>
</dbReference>
<feature type="region of interest" description="Disordered" evidence="5">
    <location>
        <begin position="146"/>
        <end position="165"/>
    </location>
</feature>
<evidence type="ECO:0000256" key="4">
    <source>
        <dbReference type="ARBA" id="ARBA00023136"/>
    </source>
</evidence>
<dbReference type="PROSITE" id="PS50262">
    <property type="entry name" value="G_PROTEIN_RECEP_F1_2"/>
    <property type="match status" value="1"/>
</dbReference>
<dbReference type="InterPro" id="IPR017452">
    <property type="entry name" value="GPCR_Rhodpsn_7TM"/>
</dbReference>
<feature type="transmembrane region" description="Helical" evidence="6">
    <location>
        <begin position="195"/>
        <end position="214"/>
    </location>
</feature>
<evidence type="ECO:0000256" key="5">
    <source>
        <dbReference type="SAM" id="MobiDB-lite"/>
    </source>
</evidence>
<comment type="subcellular location">
    <subcellularLocation>
        <location evidence="1">Membrane</location>
    </subcellularLocation>
</comment>
<reference evidence="8" key="1">
    <citation type="submission" date="2023-06" db="EMBL/GenBank/DDBJ databases">
        <authorList>
            <person name="Delattre M."/>
        </authorList>
    </citation>
    <scope>NUCLEOTIDE SEQUENCE</scope>
    <source>
        <strain evidence="8">AF72</strain>
    </source>
</reference>
<evidence type="ECO:0000259" key="7">
    <source>
        <dbReference type="PROSITE" id="PS50262"/>
    </source>
</evidence>
<dbReference type="GO" id="GO:0016020">
    <property type="term" value="C:membrane"/>
    <property type="evidence" value="ECO:0007669"/>
    <property type="project" value="UniProtKB-SubCell"/>
</dbReference>
<dbReference type="EMBL" id="CATQJA010002710">
    <property type="protein sequence ID" value="CAJ0587762.1"/>
    <property type="molecule type" value="Genomic_DNA"/>
</dbReference>
<evidence type="ECO:0000256" key="6">
    <source>
        <dbReference type="SAM" id="Phobius"/>
    </source>
</evidence>
<feature type="transmembrane region" description="Helical" evidence="6">
    <location>
        <begin position="105"/>
        <end position="129"/>
    </location>
</feature>
<evidence type="ECO:0000256" key="2">
    <source>
        <dbReference type="ARBA" id="ARBA00022692"/>
    </source>
</evidence>
<evidence type="ECO:0000256" key="3">
    <source>
        <dbReference type="ARBA" id="ARBA00022989"/>
    </source>
</evidence>
<dbReference type="InterPro" id="IPR052954">
    <property type="entry name" value="GPCR-Ligand_Int"/>
</dbReference>
<dbReference type="Proteomes" id="UP001177023">
    <property type="component" value="Unassembled WGS sequence"/>
</dbReference>
<evidence type="ECO:0000256" key="1">
    <source>
        <dbReference type="ARBA" id="ARBA00004370"/>
    </source>
</evidence>
<feature type="non-terminal residue" evidence="8">
    <location>
        <position position="1"/>
    </location>
</feature>
<keyword evidence="9" id="KW-1185">Reference proteome</keyword>
<dbReference type="Gene3D" id="1.20.1070.10">
    <property type="entry name" value="Rhodopsin 7-helix transmembrane proteins"/>
    <property type="match status" value="1"/>
</dbReference>
<evidence type="ECO:0000313" key="8">
    <source>
        <dbReference type="EMBL" id="CAJ0587762.1"/>
    </source>
</evidence>
<name>A0AA36DHJ6_9BILA</name>
<proteinExistence type="predicted"/>
<accession>A0AA36DHJ6</accession>
<keyword evidence="4 6" id="KW-0472">Membrane</keyword>
<dbReference type="PANTHER" id="PTHR46641:SF5">
    <property type="entry name" value="NEUROPEPTIDE RECEPTOR FAMILY"/>
    <property type="match status" value="1"/>
</dbReference>